<feature type="binding site" evidence="7">
    <location>
        <begin position="136"/>
        <end position="139"/>
    </location>
    <ligand>
        <name>GTP</name>
        <dbReference type="ChEBI" id="CHEBI:37565"/>
    </ligand>
</feature>
<gene>
    <name evidence="7 10" type="primary">tufA</name>
</gene>
<dbReference type="InterPro" id="IPR031157">
    <property type="entry name" value="G_TR_CS"/>
</dbReference>
<evidence type="ECO:0000259" key="9">
    <source>
        <dbReference type="PROSITE" id="PS51722"/>
    </source>
</evidence>
<dbReference type="SUPFAM" id="SSF52540">
    <property type="entry name" value="P-loop containing nucleoside triphosphate hydrolases"/>
    <property type="match status" value="1"/>
</dbReference>
<dbReference type="NCBIfam" id="NF000766">
    <property type="entry name" value="PRK00049.1"/>
    <property type="match status" value="1"/>
</dbReference>
<sequence>MAREKFERKKPHVNIGTIGHVDHGKTTLTAAISATLAAASQTEAKKFDEIDAAPEEKARGITINTAHIEYETENRHYAHVDCPGHADYVKNMITGAAQMDGAILVVSAADGPMPQTREHILLAKQVGVPNIVVFLNKQDQLEDDGEDELQELVELEVREVLTKYDFPGDTIPFTAGSALLALEVITENNTIQKGENKWVDKIHALMDAVDDYIPTPKRDTEKTFLMAIEDVFSITGRGTVATGRIERGIIKVGDTIEIVGIEETKTTTITGLEMFQKTLDEGIAGDNIGILLRGIQKLQIQRGMVLAEPGTITPHTQFEAEVYILTKEEGGRHTPFFAGYRPQFYVRTTDVTGTITQFTADDGSTAEMVMPGDRIKMSAELINPIAIEQGMRFAIREGGRTVGAGVVSKILK</sequence>
<keyword evidence="3 7" id="KW-0547">Nucleotide-binding</keyword>
<evidence type="ECO:0000256" key="2">
    <source>
        <dbReference type="ARBA" id="ARBA00021392"/>
    </source>
</evidence>
<dbReference type="Gene3D" id="2.40.30.10">
    <property type="entry name" value="Translation factors"/>
    <property type="match status" value="2"/>
</dbReference>
<dbReference type="InterPro" id="IPR005225">
    <property type="entry name" value="Small_GTP-bd"/>
</dbReference>
<name>A0A1Z1M2M1_9FLOR</name>
<dbReference type="InterPro" id="IPR004161">
    <property type="entry name" value="EFTu-like_2"/>
</dbReference>
<dbReference type="InterPro" id="IPR004160">
    <property type="entry name" value="Transl_elong_EFTu/EF1A_C"/>
</dbReference>
<evidence type="ECO:0000256" key="6">
    <source>
        <dbReference type="ARBA" id="ARBA00023134"/>
    </source>
</evidence>
<dbReference type="GO" id="GO:0003746">
    <property type="term" value="F:translation elongation factor activity"/>
    <property type="evidence" value="ECO:0007669"/>
    <property type="project" value="UniProtKB-UniRule"/>
</dbReference>
<dbReference type="InterPro" id="IPR004541">
    <property type="entry name" value="Transl_elong_EFTu/EF1A_bac/org"/>
</dbReference>
<comment type="function">
    <text evidence="8">This protein promotes the GTP-dependent binding of aminoacyl-tRNA to the A-site of ribosomes during protein biosynthesis.</text>
</comment>
<dbReference type="GO" id="GO:0005525">
    <property type="term" value="F:GTP binding"/>
    <property type="evidence" value="ECO:0007669"/>
    <property type="project" value="UniProtKB-UniRule"/>
</dbReference>
<dbReference type="FunFam" id="2.40.30.10:FF:000001">
    <property type="entry name" value="Elongation factor Tu"/>
    <property type="match status" value="1"/>
</dbReference>
<dbReference type="GO" id="GO:0003924">
    <property type="term" value="F:GTPase activity"/>
    <property type="evidence" value="ECO:0007669"/>
    <property type="project" value="UniProtKB-UniRule"/>
</dbReference>
<dbReference type="PROSITE" id="PS51722">
    <property type="entry name" value="G_TR_2"/>
    <property type="match status" value="1"/>
</dbReference>
<reference evidence="10" key="1">
    <citation type="journal article" date="2017" name="J. Phycol.">
        <title>Analysis of chloroplast genomes and a supermatrix inform reclassification of the Rhodomelaceae (Rhodophyta).</title>
        <authorList>
            <person name="Diaz-Tapia P."/>
            <person name="Maggs C.A."/>
            <person name="West J.A."/>
            <person name="Verbruggen H."/>
        </authorList>
    </citation>
    <scope>NUCLEOTIDE SEQUENCE</scope>
    <source>
        <strain evidence="10">HV3939</strain>
    </source>
</reference>
<dbReference type="PANTHER" id="PTHR43721">
    <property type="entry name" value="ELONGATION FACTOR TU-RELATED"/>
    <property type="match status" value="1"/>
</dbReference>
<evidence type="ECO:0000256" key="7">
    <source>
        <dbReference type="HAMAP-Rule" id="MF_00118"/>
    </source>
</evidence>
<dbReference type="SUPFAM" id="SSF50465">
    <property type="entry name" value="EF-Tu/eEF-1alpha/eIF2-gamma C-terminal domain"/>
    <property type="match status" value="1"/>
</dbReference>
<dbReference type="NCBIfam" id="TIGR00485">
    <property type="entry name" value="EF-Tu"/>
    <property type="match status" value="1"/>
</dbReference>
<proteinExistence type="inferred from homology"/>
<evidence type="ECO:0000256" key="3">
    <source>
        <dbReference type="ARBA" id="ARBA00022741"/>
    </source>
</evidence>
<dbReference type="GO" id="GO:0009507">
    <property type="term" value="C:chloroplast"/>
    <property type="evidence" value="ECO:0007669"/>
    <property type="project" value="UniProtKB-SubCell"/>
</dbReference>
<dbReference type="NCBIfam" id="NF009372">
    <property type="entry name" value="PRK12735.1"/>
    <property type="match status" value="1"/>
</dbReference>
<dbReference type="GO" id="GO:0005829">
    <property type="term" value="C:cytosol"/>
    <property type="evidence" value="ECO:0007669"/>
    <property type="project" value="TreeGrafter"/>
</dbReference>
<dbReference type="InterPro" id="IPR033720">
    <property type="entry name" value="EFTU_2"/>
</dbReference>
<dbReference type="InterPro" id="IPR050055">
    <property type="entry name" value="EF-Tu_GTPase"/>
</dbReference>
<dbReference type="Pfam" id="PF03143">
    <property type="entry name" value="GTP_EFTU_D3"/>
    <property type="match status" value="1"/>
</dbReference>
<comment type="subcellular location">
    <subcellularLocation>
        <location evidence="7">Plastid</location>
        <location evidence="7">Chloroplast</location>
    </subcellularLocation>
</comment>
<evidence type="ECO:0000256" key="8">
    <source>
        <dbReference type="RuleBase" id="RU000325"/>
    </source>
</evidence>
<organism evidence="10">
    <name type="scientific">Acrosorium ciliolatum</name>
    <dbReference type="NCBI Taxonomy" id="1550622"/>
    <lineage>
        <taxon>Eukaryota</taxon>
        <taxon>Rhodophyta</taxon>
        <taxon>Florideophyceae</taxon>
        <taxon>Rhodymeniophycidae</taxon>
        <taxon>Ceramiales</taxon>
        <taxon>Delesseriaceae</taxon>
        <taxon>Acrosorium</taxon>
    </lineage>
</organism>
<dbReference type="EC" id="3.6.5.3" evidence="7"/>
<evidence type="ECO:0000313" key="10">
    <source>
        <dbReference type="EMBL" id="ARW60063.1"/>
    </source>
</evidence>
<protein>
    <recommendedName>
        <fullName evidence="2 7">Elongation factor Tu, chloroplastic</fullName>
        <shortName evidence="7">EF-Tu</shortName>
        <ecNumber evidence="7">3.6.5.3</ecNumber>
    </recommendedName>
</protein>
<dbReference type="NCBIfam" id="NF009373">
    <property type="entry name" value="PRK12736.1"/>
    <property type="match status" value="1"/>
</dbReference>
<comment type="function">
    <text evidence="7">GTP hydrolase that promotes the GTP-dependent binding of aminoacyl-tRNA to the A-site of ribosomes during protein biosynthesis.</text>
</comment>
<keyword evidence="10" id="KW-0934">Plastid</keyword>
<keyword evidence="7" id="KW-0479">Metal-binding</keyword>
<dbReference type="FunFam" id="3.40.50.300:FF:000003">
    <property type="entry name" value="Elongation factor Tu"/>
    <property type="match status" value="1"/>
</dbReference>
<keyword evidence="5 7" id="KW-0648">Protein biosynthesis</keyword>
<dbReference type="SUPFAM" id="SSF50447">
    <property type="entry name" value="Translation proteins"/>
    <property type="match status" value="1"/>
</dbReference>
<geneLocation type="chloroplast" evidence="10"/>
<feature type="domain" description="Tr-type G" evidence="9">
    <location>
        <begin position="10"/>
        <end position="217"/>
    </location>
</feature>
<accession>A0A1Z1M2M1</accession>
<dbReference type="EMBL" id="MF101411">
    <property type="protein sequence ID" value="ARW60063.1"/>
    <property type="molecule type" value="Genomic_DNA"/>
</dbReference>
<dbReference type="CDD" id="cd01884">
    <property type="entry name" value="EF_Tu"/>
    <property type="match status" value="1"/>
</dbReference>
<dbReference type="InterPro" id="IPR009000">
    <property type="entry name" value="Transl_B-barrel_sf"/>
</dbReference>
<keyword evidence="4 7" id="KW-0251">Elongation factor</keyword>
<dbReference type="GeneID" id="33353359"/>
<evidence type="ECO:0000256" key="4">
    <source>
        <dbReference type="ARBA" id="ARBA00022768"/>
    </source>
</evidence>
<dbReference type="HAMAP" id="MF_00118_B">
    <property type="entry name" value="EF_Tu_B"/>
    <property type="match status" value="1"/>
</dbReference>
<feature type="binding site" evidence="7">
    <location>
        <begin position="19"/>
        <end position="26"/>
    </location>
    <ligand>
        <name>GTP</name>
        <dbReference type="ChEBI" id="CHEBI:37565"/>
    </ligand>
</feature>
<dbReference type="CDD" id="cd03707">
    <property type="entry name" value="EFTU_III"/>
    <property type="match status" value="1"/>
</dbReference>
<dbReference type="Pfam" id="PF03144">
    <property type="entry name" value="GTP_EFTU_D2"/>
    <property type="match status" value="1"/>
</dbReference>
<dbReference type="GO" id="GO:0000287">
    <property type="term" value="F:magnesium ion binding"/>
    <property type="evidence" value="ECO:0007669"/>
    <property type="project" value="UniProtKB-UniRule"/>
</dbReference>
<dbReference type="InterPro" id="IPR000795">
    <property type="entry name" value="T_Tr_GTP-bd_dom"/>
</dbReference>
<dbReference type="InterPro" id="IPR041709">
    <property type="entry name" value="EF-Tu_GTP-bd"/>
</dbReference>
<dbReference type="PRINTS" id="PR00315">
    <property type="entry name" value="ELONGATNFCT"/>
</dbReference>
<evidence type="ECO:0000256" key="1">
    <source>
        <dbReference type="ARBA" id="ARBA00007249"/>
    </source>
</evidence>
<dbReference type="InterPro" id="IPR009001">
    <property type="entry name" value="Transl_elong_EF1A/Init_IF2_C"/>
</dbReference>
<dbReference type="InterPro" id="IPR027417">
    <property type="entry name" value="P-loop_NTPase"/>
</dbReference>
<evidence type="ECO:0000256" key="5">
    <source>
        <dbReference type="ARBA" id="ARBA00022917"/>
    </source>
</evidence>
<dbReference type="CDD" id="cd03697">
    <property type="entry name" value="EFTU_II"/>
    <property type="match status" value="1"/>
</dbReference>
<comment type="catalytic activity">
    <reaction evidence="7">
        <text>GTP + H2O = GDP + phosphate + H(+)</text>
        <dbReference type="Rhea" id="RHEA:19669"/>
        <dbReference type="ChEBI" id="CHEBI:15377"/>
        <dbReference type="ChEBI" id="CHEBI:15378"/>
        <dbReference type="ChEBI" id="CHEBI:37565"/>
        <dbReference type="ChEBI" id="CHEBI:43474"/>
        <dbReference type="ChEBI" id="CHEBI:58189"/>
        <dbReference type="EC" id="3.6.5.3"/>
    </reaction>
</comment>
<keyword evidence="7" id="KW-0378">Hydrolase</keyword>
<feature type="binding site" evidence="7">
    <location>
        <position position="26"/>
    </location>
    <ligand>
        <name>Mg(2+)</name>
        <dbReference type="ChEBI" id="CHEBI:18420"/>
    </ligand>
</feature>
<comment type="similarity">
    <text evidence="1 7 8">Belongs to the TRAFAC class translation factor GTPase superfamily. Classic translation factor GTPase family. EF-Tu/EF-1A subfamily.</text>
</comment>
<keyword evidence="6 7" id="KW-0342">GTP-binding</keyword>
<dbReference type="PANTHER" id="PTHR43721:SF22">
    <property type="entry name" value="ELONGATION FACTOR TU, MITOCHONDRIAL"/>
    <property type="match status" value="1"/>
</dbReference>
<dbReference type="PROSITE" id="PS00301">
    <property type="entry name" value="G_TR_1"/>
    <property type="match status" value="1"/>
</dbReference>
<dbReference type="AlphaFoldDB" id="A0A1Z1M2M1"/>
<feature type="binding site" evidence="7">
    <location>
        <begin position="81"/>
        <end position="85"/>
    </location>
    <ligand>
        <name>GTP</name>
        <dbReference type="ChEBI" id="CHEBI:37565"/>
    </ligand>
</feature>
<keyword evidence="10" id="KW-0150">Chloroplast</keyword>
<dbReference type="Pfam" id="PF00009">
    <property type="entry name" value="GTP_EFTU"/>
    <property type="match status" value="1"/>
</dbReference>
<dbReference type="RefSeq" id="YP_009391919.1">
    <property type="nucleotide sequence ID" value="NC_035260.1"/>
</dbReference>
<dbReference type="Gene3D" id="3.40.50.300">
    <property type="entry name" value="P-loop containing nucleotide triphosphate hydrolases"/>
    <property type="match status" value="1"/>
</dbReference>
<dbReference type="FunFam" id="2.40.30.10:FF:000046">
    <property type="entry name" value="Elongation factor Tu"/>
    <property type="match status" value="1"/>
</dbReference>
<keyword evidence="7" id="KW-0460">Magnesium</keyword>
<dbReference type="NCBIfam" id="TIGR00231">
    <property type="entry name" value="small_GTP"/>
    <property type="match status" value="1"/>
</dbReference>